<dbReference type="Pfam" id="PF08220">
    <property type="entry name" value="HTH_DeoR"/>
    <property type="match status" value="1"/>
</dbReference>
<dbReference type="InterPro" id="IPR036390">
    <property type="entry name" value="WH_DNA-bd_sf"/>
</dbReference>
<dbReference type="SUPFAM" id="SSF100950">
    <property type="entry name" value="NagB/RpiA/CoA transferase-like"/>
    <property type="match status" value="1"/>
</dbReference>
<keyword evidence="2" id="KW-0678">Repressor</keyword>
<dbReference type="SMART" id="SM01134">
    <property type="entry name" value="DeoRC"/>
    <property type="match status" value="1"/>
</dbReference>
<dbReference type="SMART" id="SM00420">
    <property type="entry name" value="HTH_DEOR"/>
    <property type="match status" value="1"/>
</dbReference>
<dbReference type="Gene3D" id="3.40.50.1360">
    <property type="match status" value="1"/>
</dbReference>
<evidence type="ECO:0000313" key="9">
    <source>
        <dbReference type="Proteomes" id="UP001597267"/>
    </source>
</evidence>
<dbReference type="InterPro" id="IPR036388">
    <property type="entry name" value="WH-like_DNA-bd_sf"/>
</dbReference>
<dbReference type="RefSeq" id="WP_125714936.1">
    <property type="nucleotide sequence ID" value="NZ_JBHTOP010000004.1"/>
</dbReference>
<dbReference type="PROSITE" id="PS51000">
    <property type="entry name" value="HTH_DEOR_2"/>
    <property type="match status" value="1"/>
</dbReference>
<dbReference type="PRINTS" id="PR00037">
    <property type="entry name" value="HTHLACR"/>
</dbReference>
<keyword evidence="5" id="KW-0804">Transcription</keyword>
<dbReference type="InterPro" id="IPR018356">
    <property type="entry name" value="Tscrpt_reg_HTH_DeoR_CS"/>
</dbReference>
<dbReference type="InterPro" id="IPR001034">
    <property type="entry name" value="DeoR_HTH"/>
</dbReference>
<evidence type="ECO:0000313" key="8">
    <source>
        <dbReference type="EMBL" id="MFD1671089.1"/>
    </source>
</evidence>
<comment type="caution">
    <text evidence="8">The sequence shown here is derived from an EMBL/GenBank/DDBJ whole genome shotgun (WGS) entry which is preliminary data.</text>
</comment>
<dbReference type="EMBL" id="JBHTOP010000004">
    <property type="protein sequence ID" value="MFD1671089.1"/>
    <property type="molecule type" value="Genomic_DNA"/>
</dbReference>
<dbReference type="PANTHER" id="PTHR30363:SF4">
    <property type="entry name" value="GLYCEROL-3-PHOSPHATE REGULON REPRESSOR"/>
    <property type="match status" value="1"/>
</dbReference>
<dbReference type="InterPro" id="IPR037171">
    <property type="entry name" value="NagB/RpiA_transferase-like"/>
</dbReference>
<dbReference type="Pfam" id="PF00455">
    <property type="entry name" value="DeoRC"/>
    <property type="match status" value="1"/>
</dbReference>
<dbReference type="GO" id="GO:0003677">
    <property type="term" value="F:DNA binding"/>
    <property type="evidence" value="ECO:0007669"/>
    <property type="project" value="UniProtKB-KW"/>
</dbReference>
<evidence type="ECO:0000259" key="7">
    <source>
        <dbReference type="PROSITE" id="PS51000"/>
    </source>
</evidence>
<dbReference type="PANTHER" id="PTHR30363">
    <property type="entry name" value="HTH-TYPE TRANSCRIPTIONAL REGULATOR SRLR-RELATED"/>
    <property type="match status" value="1"/>
</dbReference>
<dbReference type="InterPro" id="IPR014036">
    <property type="entry name" value="DeoR-like_C"/>
</dbReference>
<gene>
    <name evidence="8" type="ORF">ACFQ5M_03140</name>
</gene>
<evidence type="ECO:0000256" key="3">
    <source>
        <dbReference type="ARBA" id="ARBA00023015"/>
    </source>
</evidence>
<evidence type="ECO:0000256" key="1">
    <source>
        <dbReference type="ARBA" id="ARBA00021390"/>
    </source>
</evidence>
<reference evidence="9" key="1">
    <citation type="journal article" date="2019" name="Int. J. Syst. Evol. Microbiol.">
        <title>The Global Catalogue of Microorganisms (GCM) 10K type strain sequencing project: providing services to taxonomists for standard genome sequencing and annotation.</title>
        <authorList>
            <consortium name="The Broad Institute Genomics Platform"/>
            <consortium name="The Broad Institute Genome Sequencing Center for Infectious Disease"/>
            <person name="Wu L."/>
            <person name="Ma J."/>
        </authorList>
    </citation>
    <scope>NUCLEOTIDE SEQUENCE [LARGE SCALE GENOMIC DNA]</scope>
    <source>
        <strain evidence="9">CCM 8896</strain>
    </source>
</reference>
<evidence type="ECO:0000256" key="5">
    <source>
        <dbReference type="ARBA" id="ARBA00023163"/>
    </source>
</evidence>
<dbReference type="Gene3D" id="1.10.10.10">
    <property type="entry name" value="Winged helix-like DNA-binding domain superfamily/Winged helix DNA-binding domain"/>
    <property type="match status" value="1"/>
</dbReference>
<dbReference type="Proteomes" id="UP001597267">
    <property type="component" value="Unassembled WGS sequence"/>
</dbReference>
<dbReference type="PROSITE" id="PS00894">
    <property type="entry name" value="HTH_DEOR_1"/>
    <property type="match status" value="1"/>
</dbReference>
<evidence type="ECO:0000256" key="4">
    <source>
        <dbReference type="ARBA" id="ARBA00023125"/>
    </source>
</evidence>
<sequence length="252" mass="27462">MNKRIDDLLQIVNQQQKIEVNELAQQLNVSKVTIRKDLTALEKKGLLRRQHGYAVINNPNDLNYRLAQNYEVKLKIAQAAADMVQDQATIMIESGSTCALLAEALGKQGKHVTIITISYFIANYVAQYTNLDVFVLGGKYQPDAQVVVGPLAKAVLANFRVTNLFIGTDGFDPTAGFFGNDIMRTDTVQAMAANAQKLIILTDATKFTQPSLVHQFSLPEVDTVITDQSLPAATAAVLAKNEVTVVKVAANA</sequence>
<accession>A0ABW4J543</accession>
<keyword evidence="9" id="KW-1185">Reference proteome</keyword>
<organism evidence="8 9">
    <name type="scientific">Agrilactobacillus yilanensis</name>
    <dbReference type="NCBI Taxonomy" id="2485997"/>
    <lineage>
        <taxon>Bacteria</taxon>
        <taxon>Bacillati</taxon>
        <taxon>Bacillota</taxon>
        <taxon>Bacilli</taxon>
        <taxon>Lactobacillales</taxon>
        <taxon>Lactobacillaceae</taxon>
        <taxon>Agrilactobacillus</taxon>
    </lineage>
</organism>
<protein>
    <recommendedName>
        <fullName evidence="1">Lactose phosphotransferase system repressor</fullName>
    </recommendedName>
</protein>
<name>A0ABW4J543_9LACO</name>
<keyword evidence="3" id="KW-0805">Transcription regulation</keyword>
<keyword evidence="4 8" id="KW-0238">DNA-binding</keyword>
<feature type="domain" description="HTH deoR-type" evidence="7">
    <location>
        <begin position="1"/>
        <end position="56"/>
    </location>
</feature>
<evidence type="ECO:0000256" key="2">
    <source>
        <dbReference type="ARBA" id="ARBA00022491"/>
    </source>
</evidence>
<dbReference type="InterPro" id="IPR050313">
    <property type="entry name" value="Carb_Metab_HTH_regulators"/>
</dbReference>
<comment type="function">
    <text evidence="6">Repressor of the lactose catabolism operon. Galactose-6-phosphate is the inducer.</text>
</comment>
<dbReference type="SUPFAM" id="SSF46785">
    <property type="entry name" value="Winged helix' DNA-binding domain"/>
    <property type="match status" value="1"/>
</dbReference>
<evidence type="ECO:0000256" key="6">
    <source>
        <dbReference type="ARBA" id="ARBA00024937"/>
    </source>
</evidence>
<proteinExistence type="predicted"/>